<dbReference type="Pfam" id="PF08447">
    <property type="entry name" value="PAS_3"/>
    <property type="match status" value="1"/>
</dbReference>
<keyword evidence="8" id="KW-1185">Reference proteome</keyword>
<feature type="domain" description="Histidine kinase" evidence="4">
    <location>
        <begin position="516"/>
        <end position="788"/>
    </location>
</feature>
<gene>
    <name evidence="7" type="ORF">LTR36_005481</name>
</gene>
<dbReference type="PANTHER" id="PTHR43719">
    <property type="entry name" value="TWO-COMPONENT HISTIDINE KINASE"/>
    <property type="match status" value="1"/>
</dbReference>
<dbReference type="SMART" id="SM00091">
    <property type="entry name" value="PAS"/>
    <property type="match status" value="1"/>
</dbReference>
<organism evidence="7 8">
    <name type="scientific">Oleoguttula mirabilis</name>
    <dbReference type="NCBI Taxonomy" id="1507867"/>
    <lineage>
        <taxon>Eukaryota</taxon>
        <taxon>Fungi</taxon>
        <taxon>Dikarya</taxon>
        <taxon>Ascomycota</taxon>
        <taxon>Pezizomycotina</taxon>
        <taxon>Dothideomycetes</taxon>
        <taxon>Dothideomycetidae</taxon>
        <taxon>Mycosphaerellales</taxon>
        <taxon>Teratosphaeriaceae</taxon>
        <taxon>Oleoguttula</taxon>
    </lineage>
</organism>
<dbReference type="Gene3D" id="3.30.565.10">
    <property type="entry name" value="Histidine kinase-like ATPase, C-terminal domain"/>
    <property type="match status" value="1"/>
</dbReference>
<dbReference type="InterPro" id="IPR036890">
    <property type="entry name" value="HATPase_C_sf"/>
</dbReference>
<dbReference type="SMART" id="SM00387">
    <property type="entry name" value="HATPase_c"/>
    <property type="match status" value="1"/>
</dbReference>
<dbReference type="NCBIfam" id="TIGR00229">
    <property type="entry name" value="sensory_box"/>
    <property type="match status" value="1"/>
</dbReference>
<dbReference type="SUPFAM" id="SSF55874">
    <property type="entry name" value="ATPase domain of HSP90 chaperone/DNA topoisomerase II/histidine kinase"/>
    <property type="match status" value="1"/>
</dbReference>
<dbReference type="InterPro" id="IPR003661">
    <property type="entry name" value="HisK_dim/P_dom"/>
</dbReference>
<dbReference type="Pfam" id="PF00072">
    <property type="entry name" value="Response_reg"/>
    <property type="match status" value="1"/>
</dbReference>
<evidence type="ECO:0000256" key="3">
    <source>
        <dbReference type="SAM" id="MobiDB-lite"/>
    </source>
</evidence>
<dbReference type="Pfam" id="PF02518">
    <property type="entry name" value="HATPase_c"/>
    <property type="match status" value="1"/>
</dbReference>
<dbReference type="InterPro" id="IPR036097">
    <property type="entry name" value="HisK_dim/P_sf"/>
</dbReference>
<evidence type="ECO:0000256" key="2">
    <source>
        <dbReference type="PROSITE-ProRule" id="PRU00169"/>
    </source>
</evidence>
<dbReference type="Pfam" id="PF00512">
    <property type="entry name" value="HisKA"/>
    <property type="match status" value="1"/>
</dbReference>
<feature type="domain" description="PAS" evidence="6">
    <location>
        <begin position="357"/>
        <end position="432"/>
    </location>
</feature>
<evidence type="ECO:0000256" key="1">
    <source>
        <dbReference type="ARBA" id="ARBA00022553"/>
    </source>
</evidence>
<dbReference type="SMART" id="SM00388">
    <property type="entry name" value="HisKA"/>
    <property type="match status" value="1"/>
</dbReference>
<dbReference type="Gene3D" id="3.30.450.20">
    <property type="entry name" value="PAS domain"/>
    <property type="match status" value="2"/>
</dbReference>
<dbReference type="InterPro" id="IPR004358">
    <property type="entry name" value="Sig_transdc_His_kin-like_C"/>
</dbReference>
<sequence length="992" mass="109429">MESWPIQLRQCVLSTMKSPHPRCVIWGEEQTFIYNEPAAPMFGTKHPGCLGRPLAVAFAELYEQVNALFVAAFAGQMINLYRLPLTMERGAMPEETYWDFTLLPIVGPDGWSVGVSEELMECTQIVRGERRRSFAHKFREHLRPASTMSDLWSRVLGGLEPATEDFPSVMVYAVVDDEPDSRLESTKVSSSSGNTKKCVLAGTIGVASDNVGAVQTFGLSEHLETDVGIANPCLQAWETRKAVVLSSKDGTLPASLTTANAKRGYGDELHQAVVLPITSLGNVNSELLGILVLGLNPRCPYDQEYSAWVLLLAELVEKTAVLISLPEEQRRAKQSADDTNSALVQRLRITTLQAERSDARFVRMANSAPTGMYMFDHEGTSIHVNDAYLDMIGQTREQHDTMTPATSSWDETVHPDDMHLFLGAWKSLVEQKGPVTCEYRLKRPWRSTDPSTGHEITGETWLLASAVPELDDAGEVSTVQGWLTDISHRKFSEKLLAQRLDDALEHKRQTENFIDMVSHEMRNPLSAILQSADSVIVTLDAAGMPILHEAMTLSHDAAEEIVDAAQTIILCGQHQKRIVDDILTLSKLDASLLVITPDKVQPPELVKRAMKMYESEMARADITAKLCIEPSYTELDIDWVILDSSRLLQVIINLLTNAIKFTQYSDTREITIWVGASYEKPTGKHHKVAFIPVRQSGQTPTFSAAWGTGEDLFLQIAVTDTGRGLTEDETRLLFQRFAQASPKTYKQYGGSGLGLFISRELSELQGGQIGVSSVGGKTTFTFFVKVKRFVPTTCDHPIRAPLPTAAYQLAAATDQASKPPNHAEAMVQDPGTTAQAPTPETVRKASVVEDLKGKLHVLIVEDNHINQKVMSQQLRRAGCIVHVANHGGECLSFLEKSTFCGASVPLSIILLDLEMPTMDGLTCIRHIRKRQAEGKINGHVPVIAITANARSEQISTAMEAGMDRVVTKPFRIPELVPQMQALVEETSSRTEP</sequence>
<evidence type="ECO:0000259" key="5">
    <source>
        <dbReference type="PROSITE" id="PS50110"/>
    </source>
</evidence>
<dbReference type="AlphaFoldDB" id="A0AAV9JGF8"/>
<dbReference type="SUPFAM" id="SSF47384">
    <property type="entry name" value="Homodimeric domain of signal transducing histidine kinase"/>
    <property type="match status" value="1"/>
</dbReference>
<feature type="domain" description="Response regulatory" evidence="5">
    <location>
        <begin position="856"/>
        <end position="983"/>
    </location>
</feature>
<dbReference type="PROSITE" id="PS50112">
    <property type="entry name" value="PAS"/>
    <property type="match status" value="1"/>
</dbReference>
<dbReference type="InterPro" id="IPR003594">
    <property type="entry name" value="HATPase_dom"/>
</dbReference>
<dbReference type="InterPro" id="IPR011006">
    <property type="entry name" value="CheY-like_superfamily"/>
</dbReference>
<feature type="region of interest" description="Disordered" evidence="3">
    <location>
        <begin position="814"/>
        <end position="841"/>
    </location>
</feature>
<dbReference type="InterPro" id="IPR013655">
    <property type="entry name" value="PAS_fold_3"/>
</dbReference>
<dbReference type="PROSITE" id="PS50109">
    <property type="entry name" value="HIS_KIN"/>
    <property type="match status" value="1"/>
</dbReference>
<comment type="caution">
    <text evidence="7">The sequence shown here is derived from an EMBL/GenBank/DDBJ whole genome shotgun (WGS) entry which is preliminary data.</text>
</comment>
<dbReference type="Proteomes" id="UP001324427">
    <property type="component" value="Unassembled WGS sequence"/>
</dbReference>
<dbReference type="Gene3D" id="1.10.287.130">
    <property type="match status" value="1"/>
</dbReference>
<dbReference type="CDD" id="cd17546">
    <property type="entry name" value="REC_hyHK_CKI1_RcsC-like"/>
    <property type="match status" value="1"/>
</dbReference>
<dbReference type="InterPro" id="IPR050956">
    <property type="entry name" value="2C_system_His_kinase"/>
</dbReference>
<dbReference type="GO" id="GO:0000155">
    <property type="term" value="F:phosphorelay sensor kinase activity"/>
    <property type="evidence" value="ECO:0007669"/>
    <property type="project" value="InterPro"/>
</dbReference>
<dbReference type="CDD" id="cd00130">
    <property type="entry name" value="PAS"/>
    <property type="match status" value="1"/>
</dbReference>
<proteinExistence type="predicted"/>
<protein>
    <submittedName>
        <fullName evidence="7">Uncharacterized protein</fullName>
    </submittedName>
</protein>
<dbReference type="SUPFAM" id="SSF52172">
    <property type="entry name" value="CheY-like"/>
    <property type="match status" value="1"/>
</dbReference>
<dbReference type="EMBL" id="JAVFHQ010000031">
    <property type="protein sequence ID" value="KAK4543586.1"/>
    <property type="molecule type" value="Genomic_DNA"/>
</dbReference>
<dbReference type="SMART" id="SM00448">
    <property type="entry name" value="REC"/>
    <property type="match status" value="1"/>
</dbReference>
<dbReference type="PROSITE" id="PS50110">
    <property type="entry name" value="RESPONSE_REGULATORY"/>
    <property type="match status" value="1"/>
</dbReference>
<dbReference type="InterPro" id="IPR000014">
    <property type="entry name" value="PAS"/>
</dbReference>
<name>A0AAV9JGF8_9PEZI</name>
<dbReference type="PRINTS" id="PR00344">
    <property type="entry name" value="BCTRLSENSOR"/>
</dbReference>
<dbReference type="InterPro" id="IPR035965">
    <property type="entry name" value="PAS-like_dom_sf"/>
</dbReference>
<accession>A0AAV9JGF8</accession>
<dbReference type="Gene3D" id="3.40.50.2300">
    <property type="match status" value="1"/>
</dbReference>
<evidence type="ECO:0000259" key="4">
    <source>
        <dbReference type="PROSITE" id="PS50109"/>
    </source>
</evidence>
<keyword evidence="1 2" id="KW-0597">Phosphoprotein</keyword>
<evidence type="ECO:0000259" key="6">
    <source>
        <dbReference type="PROSITE" id="PS50112"/>
    </source>
</evidence>
<evidence type="ECO:0000313" key="8">
    <source>
        <dbReference type="Proteomes" id="UP001324427"/>
    </source>
</evidence>
<dbReference type="SUPFAM" id="SSF55785">
    <property type="entry name" value="PYP-like sensor domain (PAS domain)"/>
    <property type="match status" value="1"/>
</dbReference>
<feature type="modified residue" description="4-aspartylphosphate" evidence="2">
    <location>
        <position position="912"/>
    </location>
</feature>
<dbReference type="InterPro" id="IPR005467">
    <property type="entry name" value="His_kinase_dom"/>
</dbReference>
<dbReference type="InterPro" id="IPR001789">
    <property type="entry name" value="Sig_transdc_resp-reg_receiver"/>
</dbReference>
<reference evidence="7 8" key="1">
    <citation type="submission" date="2021-11" db="EMBL/GenBank/DDBJ databases">
        <title>Black yeast isolated from Biological Soil Crust.</title>
        <authorList>
            <person name="Kurbessoian T."/>
        </authorList>
    </citation>
    <scope>NUCLEOTIDE SEQUENCE [LARGE SCALE GENOMIC DNA]</scope>
    <source>
        <strain evidence="7 8">CCFEE 5522</strain>
    </source>
</reference>
<dbReference type="CDD" id="cd00082">
    <property type="entry name" value="HisKA"/>
    <property type="match status" value="1"/>
</dbReference>
<evidence type="ECO:0000313" key="7">
    <source>
        <dbReference type="EMBL" id="KAK4543586.1"/>
    </source>
</evidence>
<dbReference type="PANTHER" id="PTHR43719:SF30">
    <property type="entry name" value="TWO-COMPONENT SYSTEM RESPONSE REGULATOR"/>
    <property type="match status" value="1"/>
</dbReference>